<sequence length="457" mass="51653">MKYTINPDIYYGRYGEYTYVRNVRDRMDYLYNEICYDVLEALSVKGGRTPEQLAEYLYTVCEADSMDQGDFMDTLRSDMEEFLEELAGERIVAAEEPGERRAGAEPPDRIRDFIREVCYRERRLLTVCLELTYRCNEKCIHCYVDDQESGAGEMSFSDYRTLLDEIRELGCMGVLLTGGEPTLHRDFFEIAFYARRIGLMVDIYTNGLYVDDGMMDRLISLRPNSISFSFYGGKAEVHDAVTGVPGSFEKSLKTMMTCKCAGIDTFIKTVVMKQNAGRYEELLKLGKRLDIRVMSSLTVMPTHRGKPAGAYRLMDPEEYRRILELEYRYGLHGTEPMEGERGDYVCASGLDALSVNPWGEIYACNANPIVLGTVGGDGIRNVWNTSEALRGIRNLKFHQISGNCGACADKNWCGICLGNALRENGSLKPCSDTCMISRASHEVYLSHVKGGETDEKV</sequence>
<dbReference type="SFLD" id="SFLDG01386">
    <property type="entry name" value="main_SPASM_domain-containing"/>
    <property type="match status" value="1"/>
</dbReference>
<dbReference type="PANTHER" id="PTHR11228">
    <property type="entry name" value="RADICAL SAM DOMAIN PROTEIN"/>
    <property type="match status" value="1"/>
</dbReference>
<evidence type="ECO:0000313" key="7">
    <source>
        <dbReference type="Proteomes" id="UP000283880"/>
    </source>
</evidence>
<dbReference type="InterPro" id="IPR058240">
    <property type="entry name" value="rSAM_sf"/>
</dbReference>
<keyword evidence="1" id="KW-0949">S-adenosyl-L-methionine</keyword>
<accession>A0A413F9D5</accession>
<dbReference type="AlphaFoldDB" id="A0A413F9D5"/>
<protein>
    <submittedName>
        <fullName evidence="6">Radical SAM protein</fullName>
    </submittedName>
</protein>
<dbReference type="PANTHER" id="PTHR11228:SF7">
    <property type="entry name" value="PQQA PEPTIDE CYCLASE"/>
    <property type="match status" value="1"/>
</dbReference>
<reference evidence="6 7" key="1">
    <citation type="submission" date="2018-08" db="EMBL/GenBank/DDBJ databases">
        <title>A genome reference for cultivated species of the human gut microbiota.</title>
        <authorList>
            <person name="Zou Y."/>
            <person name="Xue W."/>
            <person name="Luo G."/>
        </authorList>
    </citation>
    <scope>NUCLEOTIDE SEQUENCE [LARGE SCALE GENOMIC DNA]</scope>
    <source>
        <strain evidence="6 7">AF04-15</strain>
    </source>
</reference>
<dbReference type="Pfam" id="PF13186">
    <property type="entry name" value="SPASM"/>
    <property type="match status" value="1"/>
</dbReference>
<comment type="caution">
    <text evidence="6">The sequence shown here is derived from an EMBL/GenBank/DDBJ whole genome shotgun (WGS) entry which is preliminary data.</text>
</comment>
<dbReference type="InterPro" id="IPR013785">
    <property type="entry name" value="Aldolase_TIM"/>
</dbReference>
<organism evidence="6 7">
    <name type="scientific">Enterocloster asparagiformis</name>
    <dbReference type="NCBI Taxonomy" id="333367"/>
    <lineage>
        <taxon>Bacteria</taxon>
        <taxon>Bacillati</taxon>
        <taxon>Bacillota</taxon>
        <taxon>Clostridia</taxon>
        <taxon>Lachnospirales</taxon>
        <taxon>Lachnospiraceae</taxon>
        <taxon>Enterocloster</taxon>
    </lineage>
</organism>
<dbReference type="PROSITE" id="PS51918">
    <property type="entry name" value="RADICAL_SAM"/>
    <property type="match status" value="1"/>
</dbReference>
<dbReference type="GO" id="GO:0003824">
    <property type="term" value="F:catalytic activity"/>
    <property type="evidence" value="ECO:0007669"/>
    <property type="project" value="InterPro"/>
</dbReference>
<dbReference type="SFLD" id="SFLDG01067">
    <property type="entry name" value="SPASM/twitch_domain_containing"/>
    <property type="match status" value="1"/>
</dbReference>
<evidence type="ECO:0000259" key="5">
    <source>
        <dbReference type="PROSITE" id="PS51918"/>
    </source>
</evidence>
<dbReference type="GO" id="GO:0051536">
    <property type="term" value="F:iron-sulfur cluster binding"/>
    <property type="evidence" value="ECO:0007669"/>
    <property type="project" value="UniProtKB-KW"/>
</dbReference>
<dbReference type="InterPro" id="IPR023885">
    <property type="entry name" value="4Fe4S-binding_SPASM_dom"/>
</dbReference>
<dbReference type="Pfam" id="PF04055">
    <property type="entry name" value="Radical_SAM"/>
    <property type="match status" value="1"/>
</dbReference>
<evidence type="ECO:0000256" key="2">
    <source>
        <dbReference type="ARBA" id="ARBA00022723"/>
    </source>
</evidence>
<evidence type="ECO:0000256" key="1">
    <source>
        <dbReference type="ARBA" id="ARBA00022691"/>
    </source>
</evidence>
<dbReference type="InterPro" id="IPR050377">
    <property type="entry name" value="Radical_SAM_PqqE_MftC-like"/>
</dbReference>
<keyword evidence="4" id="KW-0411">Iron-sulfur</keyword>
<evidence type="ECO:0000256" key="3">
    <source>
        <dbReference type="ARBA" id="ARBA00023004"/>
    </source>
</evidence>
<feature type="domain" description="Radical SAM core" evidence="5">
    <location>
        <begin position="121"/>
        <end position="332"/>
    </location>
</feature>
<proteinExistence type="predicted"/>
<evidence type="ECO:0000313" key="6">
    <source>
        <dbReference type="EMBL" id="RGX24642.1"/>
    </source>
</evidence>
<evidence type="ECO:0000256" key="4">
    <source>
        <dbReference type="ARBA" id="ARBA00023014"/>
    </source>
</evidence>
<dbReference type="EMBL" id="QSBM01000021">
    <property type="protein sequence ID" value="RGX24642.1"/>
    <property type="molecule type" value="Genomic_DNA"/>
</dbReference>
<keyword evidence="2" id="KW-0479">Metal-binding</keyword>
<keyword evidence="3" id="KW-0408">Iron</keyword>
<dbReference type="OrthoDB" id="7021155at2"/>
<dbReference type="CDD" id="cd01335">
    <property type="entry name" value="Radical_SAM"/>
    <property type="match status" value="1"/>
</dbReference>
<dbReference type="Proteomes" id="UP000283880">
    <property type="component" value="Unassembled WGS sequence"/>
</dbReference>
<dbReference type="SFLD" id="SFLDS00029">
    <property type="entry name" value="Radical_SAM"/>
    <property type="match status" value="1"/>
</dbReference>
<dbReference type="Gene3D" id="3.20.20.70">
    <property type="entry name" value="Aldolase class I"/>
    <property type="match status" value="1"/>
</dbReference>
<dbReference type="GO" id="GO:0046872">
    <property type="term" value="F:metal ion binding"/>
    <property type="evidence" value="ECO:0007669"/>
    <property type="project" value="UniProtKB-KW"/>
</dbReference>
<gene>
    <name evidence="6" type="ORF">DWV29_23040</name>
</gene>
<dbReference type="InterPro" id="IPR007197">
    <property type="entry name" value="rSAM"/>
</dbReference>
<dbReference type="SUPFAM" id="SSF102114">
    <property type="entry name" value="Radical SAM enzymes"/>
    <property type="match status" value="1"/>
</dbReference>
<name>A0A413F9D5_9FIRM</name>
<dbReference type="RefSeq" id="WP_007719556.1">
    <property type="nucleotide sequence ID" value="NZ_JAWRJJ010000273.1"/>
</dbReference>